<dbReference type="SUPFAM" id="SSF48464">
    <property type="entry name" value="ENTH/VHS domain"/>
    <property type="match status" value="1"/>
</dbReference>
<dbReference type="InterPro" id="IPR008942">
    <property type="entry name" value="ENTH_VHS"/>
</dbReference>
<dbReference type="GO" id="GO:0000993">
    <property type="term" value="F:RNA polymerase II complex binding"/>
    <property type="evidence" value="ECO:0007669"/>
    <property type="project" value="TreeGrafter"/>
</dbReference>
<dbReference type="Gene3D" id="1.25.40.90">
    <property type="match status" value="1"/>
</dbReference>
<dbReference type="PANTHER" id="PTHR12460">
    <property type="entry name" value="CYCLIN-DEPENDENT KINASE INHIBITOR-RELATED PROTEIN"/>
    <property type="match status" value="1"/>
</dbReference>
<dbReference type="InterPro" id="IPR006569">
    <property type="entry name" value="CID_dom"/>
</dbReference>
<evidence type="ECO:0000313" key="5">
    <source>
        <dbReference type="WBParaSite" id="ASIM_0001230901-mRNA-1"/>
    </source>
</evidence>
<organism evidence="5">
    <name type="scientific">Anisakis simplex</name>
    <name type="common">Herring worm</name>
    <dbReference type="NCBI Taxonomy" id="6269"/>
    <lineage>
        <taxon>Eukaryota</taxon>
        <taxon>Metazoa</taxon>
        <taxon>Ecdysozoa</taxon>
        <taxon>Nematoda</taxon>
        <taxon>Chromadorea</taxon>
        <taxon>Rhabditida</taxon>
        <taxon>Spirurina</taxon>
        <taxon>Ascaridomorpha</taxon>
        <taxon>Ascaridoidea</taxon>
        <taxon>Anisakidae</taxon>
        <taxon>Anisakis</taxon>
        <taxon>Anisakis simplex complex</taxon>
    </lineage>
</organism>
<dbReference type="Proteomes" id="UP000267096">
    <property type="component" value="Unassembled WGS sequence"/>
</dbReference>
<feature type="region of interest" description="Disordered" evidence="1">
    <location>
        <begin position="370"/>
        <end position="430"/>
    </location>
</feature>
<evidence type="ECO:0000259" key="2">
    <source>
        <dbReference type="PROSITE" id="PS51391"/>
    </source>
</evidence>
<feature type="domain" description="CID" evidence="2">
    <location>
        <begin position="1"/>
        <end position="132"/>
    </location>
</feature>
<feature type="region of interest" description="Disordered" evidence="1">
    <location>
        <begin position="267"/>
        <end position="286"/>
    </location>
</feature>
<accession>A0A0M3JVQ0</accession>
<dbReference type="WBParaSite" id="ASIM_0001230901-mRNA-1">
    <property type="protein sequence ID" value="ASIM_0001230901-mRNA-1"/>
    <property type="gene ID" value="ASIM_0001230901"/>
</dbReference>
<evidence type="ECO:0000313" key="3">
    <source>
        <dbReference type="EMBL" id="VDK45790.1"/>
    </source>
</evidence>
<name>A0A0M3JVQ0_ANISI</name>
<dbReference type="EMBL" id="UYRR01031101">
    <property type="protein sequence ID" value="VDK45790.1"/>
    <property type="molecule type" value="Genomic_DNA"/>
</dbReference>
<dbReference type="AlphaFoldDB" id="A0A0M3JVQ0"/>
<gene>
    <name evidence="3" type="ORF">ASIM_LOCUS11775</name>
</gene>
<evidence type="ECO:0000256" key="1">
    <source>
        <dbReference type="SAM" id="MobiDB-lite"/>
    </source>
</evidence>
<dbReference type="PROSITE" id="PS51391">
    <property type="entry name" value="CID"/>
    <property type="match status" value="1"/>
</dbReference>
<reference evidence="3 4" key="2">
    <citation type="submission" date="2018-11" db="EMBL/GenBank/DDBJ databases">
        <authorList>
            <consortium name="Pathogen Informatics"/>
        </authorList>
    </citation>
    <scope>NUCLEOTIDE SEQUENCE [LARGE SCALE GENOMIC DNA]</scope>
</reference>
<feature type="compositionally biased region" description="Polar residues" evidence="1">
    <location>
        <begin position="404"/>
        <end position="424"/>
    </location>
</feature>
<dbReference type="PANTHER" id="PTHR12460:SF40">
    <property type="entry name" value="REGULATION OF NUCLEAR PRE-MRNA DOMAIN-CONTAINING PROTEIN 2"/>
    <property type="match status" value="1"/>
</dbReference>
<sequence length="745" mass="83012">MVLSEDIICRRLRAVDHSSESIQTTSMWILHHKDSVAEIVNCWLNLFKTADETLQVALFYVANDVCQKAKKKGDSHALLVAFAPQWISAINHSRNSEMVRKAVTRILDIFDQRQIYSKSQLADMRGSLTDDGNETDENALLEFDSASLIRELESYQKGDMVMERAREVLARSDFSFKDKMKNRVKDRRDGEKVLLEIDQSYKKLNDFLEALTKHKTKGERLAELLDEAKKFYALQLRDVTVVEDAYRKFGIGISLVRSEVDEMLKSGVYPGASPPRDAPSPTANDDPFVAGVEQAFNQMRKPKDSITETMDMMKNDQHIITDSLHVRTNQSFAGSSEDVLRVMQGVTGGSYPMDSRMIEEEQQVSLSLNDNQVVPSRRSSSYQLSISNTNNDDKNDNNRNSNSMGTALGQQQKSQPETPVTATDRSSRMDPTVLIAARAGSNIHEACSEEQSLVMTASRSSHVSNTGQISSQQLVSIASPIIPSGLASQPQTEAQPLPHIPPSSTVGQSFANTITTPTVGGGMSTASSNQPMPSAEQQQQTIYASRTFPPPWLLGPPPNIASSSSSCQNMPYPSASASLISIEQASNSVSLSLSTPTSSVIHVNSQSQTQTQSNNPALIAPQSFLHISPSPSIYNRPLATTTTTTTPVHIDATTTNIYQMPSPNPAPQSIHFSPNIRTNKSDYDYQRDFNRKRSYERRQSNTKRIRFNNERFVSLREERTRYRDQYEYATNFSSRSDYSSHRSSR</sequence>
<dbReference type="OrthoDB" id="10069473at2759"/>
<dbReference type="Pfam" id="PF04818">
    <property type="entry name" value="CID"/>
    <property type="match status" value="1"/>
</dbReference>
<proteinExistence type="predicted"/>
<dbReference type="SMART" id="SM00582">
    <property type="entry name" value="RPR"/>
    <property type="match status" value="1"/>
</dbReference>
<evidence type="ECO:0000313" key="4">
    <source>
        <dbReference type="Proteomes" id="UP000267096"/>
    </source>
</evidence>
<feature type="region of interest" description="Disordered" evidence="1">
    <location>
        <begin position="726"/>
        <end position="745"/>
    </location>
</feature>
<dbReference type="GO" id="GO:0031124">
    <property type="term" value="P:mRNA 3'-end processing"/>
    <property type="evidence" value="ECO:0007669"/>
    <property type="project" value="TreeGrafter"/>
</dbReference>
<protein>
    <submittedName>
        <fullName evidence="5">CID domain-containing protein</fullName>
    </submittedName>
</protein>
<dbReference type="CDD" id="cd16981">
    <property type="entry name" value="CID_RPRD_like"/>
    <property type="match status" value="1"/>
</dbReference>
<keyword evidence="4" id="KW-1185">Reference proteome</keyword>
<reference evidence="5" key="1">
    <citation type="submission" date="2017-02" db="UniProtKB">
        <authorList>
            <consortium name="WormBaseParasite"/>
        </authorList>
    </citation>
    <scope>IDENTIFICATION</scope>
</reference>